<feature type="compositionally biased region" description="Low complexity" evidence="1">
    <location>
        <begin position="131"/>
        <end position="147"/>
    </location>
</feature>
<keyword evidence="2" id="KW-0732">Signal</keyword>
<feature type="region of interest" description="Disordered" evidence="1">
    <location>
        <begin position="193"/>
        <end position="298"/>
    </location>
</feature>
<evidence type="ECO:0000256" key="1">
    <source>
        <dbReference type="SAM" id="MobiDB-lite"/>
    </source>
</evidence>
<feature type="compositionally biased region" description="Basic and acidic residues" evidence="1">
    <location>
        <begin position="287"/>
        <end position="298"/>
    </location>
</feature>
<organism evidence="3 4">
    <name type="scientific">Acrobeloides nanus</name>
    <dbReference type="NCBI Taxonomy" id="290746"/>
    <lineage>
        <taxon>Eukaryota</taxon>
        <taxon>Metazoa</taxon>
        <taxon>Ecdysozoa</taxon>
        <taxon>Nematoda</taxon>
        <taxon>Chromadorea</taxon>
        <taxon>Rhabditida</taxon>
        <taxon>Tylenchina</taxon>
        <taxon>Cephalobomorpha</taxon>
        <taxon>Cephaloboidea</taxon>
        <taxon>Cephalobidae</taxon>
        <taxon>Acrobeloides</taxon>
    </lineage>
</organism>
<feature type="chain" id="PRO_5037023556" evidence="2">
    <location>
        <begin position="22"/>
        <end position="298"/>
    </location>
</feature>
<protein>
    <submittedName>
        <fullName evidence="4">Uncharacterized protein</fullName>
    </submittedName>
</protein>
<evidence type="ECO:0000256" key="2">
    <source>
        <dbReference type="SAM" id="SignalP"/>
    </source>
</evidence>
<dbReference type="AlphaFoldDB" id="A0A914CG60"/>
<feature type="signal peptide" evidence="2">
    <location>
        <begin position="1"/>
        <end position="21"/>
    </location>
</feature>
<dbReference type="WBParaSite" id="ACRNAN_scaffold10477.g8118.t2">
    <property type="protein sequence ID" value="ACRNAN_scaffold10477.g8118.t2"/>
    <property type="gene ID" value="ACRNAN_scaffold10477.g8118"/>
</dbReference>
<feature type="compositionally biased region" description="Basic and acidic residues" evidence="1">
    <location>
        <begin position="241"/>
        <end position="253"/>
    </location>
</feature>
<dbReference type="Proteomes" id="UP000887540">
    <property type="component" value="Unplaced"/>
</dbReference>
<feature type="compositionally biased region" description="Low complexity" evidence="1">
    <location>
        <begin position="259"/>
        <end position="281"/>
    </location>
</feature>
<feature type="compositionally biased region" description="Polar residues" evidence="1">
    <location>
        <begin position="228"/>
        <end position="240"/>
    </location>
</feature>
<keyword evidence="3" id="KW-1185">Reference proteome</keyword>
<sequence>MLLFAILLVILVIVLIHSKHGFILVELVGRAYMKRVSDLLLMQERKTTQDTKWRRTEYKKQPFRKKKTRQAATLTHAETPRAFSPIPAAPTHYPTFSPYTSATTFDSPGPIFSTVTTLAPTPRIHGIATISPSTGTTFAPTTSAPTTRPLYSKSASEMRTKPTAAFFTPVTTNGPTTNQPIFTTASIVTLAPSQPVSTTAPNPVPTKRKFGVPTPFTEADTYPLQRSKGIQKTPPLTLNRETQKTPVEVENREPQWTPDSSVKGGNGNGSRKSSGSSQDSSHPIRIPIERLERSEIFV</sequence>
<feature type="region of interest" description="Disordered" evidence="1">
    <location>
        <begin position="128"/>
        <end position="157"/>
    </location>
</feature>
<evidence type="ECO:0000313" key="4">
    <source>
        <dbReference type="WBParaSite" id="ACRNAN_scaffold10477.g8118.t2"/>
    </source>
</evidence>
<name>A0A914CG60_9BILA</name>
<evidence type="ECO:0000313" key="3">
    <source>
        <dbReference type="Proteomes" id="UP000887540"/>
    </source>
</evidence>
<feature type="region of interest" description="Disordered" evidence="1">
    <location>
        <begin position="52"/>
        <end position="72"/>
    </location>
</feature>
<reference evidence="4" key="1">
    <citation type="submission" date="2022-11" db="UniProtKB">
        <authorList>
            <consortium name="WormBaseParasite"/>
        </authorList>
    </citation>
    <scope>IDENTIFICATION</scope>
</reference>
<accession>A0A914CG60</accession>
<proteinExistence type="predicted"/>